<dbReference type="InterPro" id="IPR014030">
    <property type="entry name" value="Ketoacyl_synth_N"/>
</dbReference>
<dbReference type="EMBL" id="QWDN01000109">
    <property type="protein sequence ID" value="TEB41574.1"/>
    <property type="molecule type" value="Genomic_DNA"/>
</dbReference>
<name>A0A4Y7U5R6_9FLAO</name>
<accession>A0A4Y7U5R6</accession>
<dbReference type="GO" id="GO:0016746">
    <property type="term" value="F:acyltransferase activity"/>
    <property type="evidence" value="ECO:0007669"/>
    <property type="project" value="InterPro"/>
</dbReference>
<dbReference type="Proteomes" id="UP000298340">
    <property type="component" value="Unassembled WGS sequence"/>
</dbReference>
<dbReference type="SUPFAM" id="SSF53901">
    <property type="entry name" value="Thiolase-like"/>
    <property type="match status" value="1"/>
</dbReference>
<gene>
    <name evidence="2" type="ORF">D0809_24840</name>
</gene>
<evidence type="ECO:0000313" key="3">
    <source>
        <dbReference type="Proteomes" id="UP000298340"/>
    </source>
</evidence>
<organism evidence="2 3">
    <name type="scientific">Flavobacterium circumlabens</name>
    <dbReference type="NCBI Taxonomy" id="2133765"/>
    <lineage>
        <taxon>Bacteria</taxon>
        <taxon>Pseudomonadati</taxon>
        <taxon>Bacteroidota</taxon>
        <taxon>Flavobacteriia</taxon>
        <taxon>Flavobacteriales</taxon>
        <taxon>Flavobacteriaceae</taxon>
        <taxon>Flavobacterium</taxon>
    </lineage>
</organism>
<feature type="non-terminal residue" evidence="2">
    <location>
        <position position="76"/>
    </location>
</feature>
<sequence length="76" mass="8528">MNLQKIAITAFSSISPLGNNAEEVWKNYLNNQHCFTKQFLDQQDTSVAALSADSEQLVTAVRESDSKYKFLDDSVL</sequence>
<evidence type="ECO:0000313" key="2">
    <source>
        <dbReference type="EMBL" id="TEB41574.1"/>
    </source>
</evidence>
<dbReference type="RefSeq" id="WP_306462589.1">
    <property type="nucleotide sequence ID" value="NZ_QWDN01000109.1"/>
</dbReference>
<comment type="caution">
    <text evidence="2">The sequence shown here is derived from an EMBL/GenBank/DDBJ whole genome shotgun (WGS) entry which is preliminary data.</text>
</comment>
<evidence type="ECO:0000259" key="1">
    <source>
        <dbReference type="Pfam" id="PF00109"/>
    </source>
</evidence>
<dbReference type="Pfam" id="PF00109">
    <property type="entry name" value="ketoacyl-synt"/>
    <property type="match status" value="1"/>
</dbReference>
<reference evidence="2 3" key="1">
    <citation type="journal article" date="2018" name="Syst. Appl. Microbiol.">
        <title>Flavobacterium circumlabens sp. nov. and Flavobacterium cupreum sp. nov., two psychrotrophic species isolated from Antarctic environmental samples.</title>
        <authorList>
            <person name="Kralova S."/>
            <person name="Busse H.J."/>
            <person name="Svec P."/>
            <person name="Maslanova I."/>
            <person name="Stankova E."/>
            <person name="Bartak M."/>
            <person name="Sedlacek I."/>
        </authorList>
    </citation>
    <scope>NUCLEOTIDE SEQUENCE [LARGE SCALE GENOMIC DNA]</scope>
    <source>
        <strain evidence="2 3">CCM 8828</strain>
    </source>
</reference>
<dbReference type="AlphaFoldDB" id="A0A4Y7U5R6"/>
<protein>
    <submittedName>
        <fullName evidence="2">Beta-ketoacyl synthase</fullName>
    </submittedName>
</protein>
<feature type="domain" description="Beta-ketoacyl synthase-like N-terminal" evidence="1">
    <location>
        <begin position="5"/>
        <end position="54"/>
    </location>
</feature>
<dbReference type="InterPro" id="IPR016039">
    <property type="entry name" value="Thiolase-like"/>
</dbReference>
<proteinExistence type="predicted"/>